<reference evidence="2 5" key="2">
    <citation type="submission" date="2018-03" db="EMBL/GenBank/DDBJ databases">
        <title>Genomic Encyclopedia of Archaeal and Bacterial Type Strains, Phase II (KMG-II): from individual species to whole genera.</title>
        <authorList>
            <person name="Goeker M."/>
        </authorList>
    </citation>
    <scope>NUCLEOTIDE SEQUENCE [LARGE SCALE GENOMIC DNA]</scope>
    <source>
        <strain evidence="2 5">DSM 29956</strain>
    </source>
</reference>
<dbReference type="OrthoDB" id="7283160at2"/>
<accession>A0A1X6ZLE9</accession>
<feature type="transmembrane region" description="Helical" evidence="1">
    <location>
        <begin position="118"/>
        <end position="136"/>
    </location>
</feature>
<evidence type="ECO:0000313" key="5">
    <source>
        <dbReference type="Proteomes" id="UP000240624"/>
    </source>
</evidence>
<organism evidence="3 4">
    <name type="scientific">Limimaricola soesokkakensis</name>
    <dbReference type="NCBI Taxonomy" id="1343159"/>
    <lineage>
        <taxon>Bacteria</taxon>
        <taxon>Pseudomonadati</taxon>
        <taxon>Pseudomonadota</taxon>
        <taxon>Alphaproteobacteria</taxon>
        <taxon>Rhodobacterales</taxon>
        <taxon>Paracoccaceae</taxon>
        <taxon>Limimaricola</taxon>
    </lineage>
</organism>
<evidence type="ECO:0000313" key="3">
    <source>
        <dbReference type="EMBL" id="SLN55125.1"/>
    </source>
</evidence>
<dbReference type="RefSeq" id="WP_085896921.1">
    <property type="nucleotide sequence ID" value="NZ_FWFY01000008.1"/>
</dbReference>
<protein>
    <submittedName>
        <fullName evidence="3">Uncharacterized protein</fullName>
    </submittedName>
</protein>
<keyword evidence="1" id="KW-0472">Membrane</keyword>
<keyword evidence="1" id="KW-0812">Transmembrane</keyword>
<keyword evidence="5" id="KW-1185">Reference proteome</keyword>
<dbReference type="EMBL" id="FWFY01000008">
    <property type="protein sequence ID" value="SLN55125.1"/>
    <property type="molecule type" value="Genomic_DNA"/>
</dbReference>
<proteinExistence type="predicted"/>
<dbReference type="EMBL" id="PYGB01000007">
    <property type="protein sequence ID" value="PSK85915.1"/>
    <property type="molecule type" value="Genomic_DNA"/>
</dbReference>
<sequence>MIETDQLHSAPSDCDRFLFAPVGEDKNGYVVTVLSAFARLGLDPRKEASDLAGLSRPAARERLDRLLAGFLDVPALRQGHWLTAERLASLLPEQMRSGATLRDDGTPGGVRTKPELPVFWLLMILLALVQILYFSLSGTGE</sequence>
<evidence type="ECO:0000256" key="1">
    <source>
        <dbReference type="SAM" id="Phobius"/>
    </source>
</evidence>
<keyword evidence="1" id="KW-1133">Transmembrane helix</keyword>
<dbReference type="Proteomes" id="UP000193495">
    <property type="component" value="Unassembled WGS sequence"/>
</dbReference>
<dbReference type="AlphaFoldDB" id="A0A1X6ZLE9"/>
<name>A0A1X6ZLE9_9RHOB</name>
<evidence type="ECO:0000313" key="2">
    <source>
        <dbReference type="EMBL" id="PSK85915.1"/>
    </source>
</evidence>
<evidence type="ECO:0000313" key="4">
    <source>
        <dbReference type="Proteomes" id="UP000193495"/>
    </source>
</evidence>
<reference evidence="3 4" key="1">
    <citation type="submission" date="2017-03" db="EMBL/GenBank/DDBJ databases">
        <authorList>
            <person name="Afonso C.L."/>
            <person name="Miller P.J."/>
            <person name="Scott M.A."/>
            <person name="Spackman E."/>
            <person name="Goraichik I."/>
            <person name="Dimitrov K.M."/>
            <person name="Suarez D.L."/>
            <person name="Swayne D.E."/>
        </authorList>
    </citation>
    <scope>NUCLEOTIDE SEQUENCE [LARGE SCALE GENOMIC DNA]</scope>
    <source>
        <strain evidence="3 4">CECT 8367</strain>
    </source>
</reference>
<dbReference type="Proteomes" id="UP000240624">
    <property type="component" value="Unassembled WGS sequence"/>
</dbReference>
<gene>
    <name evidence="2" type="ORF">CLV79_107145</name>
    <name evidence="3" type="ORF">LOS8367_02595</name>
</gene>